<organism evidence="6 7">
    <name type="scientific">Streptomyces umbrinus</name>
    <dbReference type="NCBI Taxonomy" id="67370"/>
    <lineage>
        <taxon>Bacteria</taxon>
        <taxon>Bacillati</taxon>
        <taxon>Actinomycetota</taxon>
        <taxon>Actinomycetes</taxon>
        <taxon>Kitasatosporales</taxon>
        <taxon>Streptomycetaceae</taxon>
        <taxon>Streptomyces</taxon>
        <taxon>Streptomyces phaeochromogenes group</taxon>
    </lineage>
</organism>
<dbReference type="PANTHER" id="PTHR43004">
    <property type="entry name" value="TRK SYSTEM POTASSIUM UPTAKE PROTEIN"/>
    <property type="match status" value="1"/>
</dbReference>
<reference evidence="6 7" key="1">
    <citation type="submission" date="2023-07" db="EMBL/GenBank/DDBJ databases">
        <title>Comparative genomics of wheat-associated soil bacteria to identify genetic determinants of phenazine resistance.</title>
        <authorList>
            <person name="Mouncey N."/>
        </authorList>
    </citation>
    <scope>NUCLEOTIDE SEQUENCE [LARGE SCALE GENOMIC DNA]</scope>
    <source>
        <strain evidence="6 7">V2I4</strain>
    </source>
</reference>
<feature type="domain" description="FAD-binding" evidence="5">
    <location>
        <begin position="22"/>
        <end position="63"/>
    </location>
</feature>
<keyword evidence="7" id="KW-1185">Reference proteome</keyword>
<feature type="region of interest" description="Disordered" evidence="4">
    <location>
        <begin position="1"/>
        <end position="22"/>
    </location>
</feature>
<dbReference type="RefSeq" id="WP_307530186.1">
    <property type="nucleotide sequence ID" value="NZ_JAUSZI010000002.1"/>
</dbReference>
<dbReference type="PANTHER" id="PTHR43004:SF19">
    <property type="entry name" value="BINDING MONOOXYGENASE, PUTATIVE (JCVI)-RELATED"/>
    <property type="match status" value="1"/>
</dbReference>
<evidence type="ECO:0000256" key="4">
    <source>
        <dbReference type="SAM" id="MobiDB-lite"/>
    </source>
</evidence>
<dbReference type="InterPro" id="IPR002938">
    <property type="entry name" value="FAD-bd"/>
</dbReference>
<accession>A0ABU0TB78</accession>
<dbReference type="PRINTS" id="PR00420">
    <property type="entry name" value="RNGMNOXGNASE"/>
</dbReference>
<evidence type="ECO:0000256" key="1">
    <source>
        <dbReference type="ARBA" id="ARBA00001974"/>
    </source>
</evidence>
<keyword evidence="2" id="KW-0285">Flavoprotein</keyword>
<proteinExistence type="predicted"/>
<dbReference type="SUPFAM" id="SSF51905">
    <property type="entry name" value="FAD/NAD(P)-binding domain"/>
    <property type="match status" value="1"/>
</dbReference>
<dbReference type="EMBL" id="JAUSZI010000002">
    <property type="protein sequence ID" value="MDQ1033063.1"/>
    <property type="molecule type" value="Genomic_DNA"/>
</dbReference>
<dbReference type="InterPro" id="IPR036188">
    <property type="entry name" value="FAD/NAD-bd_sf"/>
</dbReference>
<gene>
    <name evidence="6" type="ORF">QF035_010645</name>
</gene>
<comment type="cofactor">
    <cofactor evidence="1">
        <name>FAD</name>
        <dbReference type="ChEBI" id="CHEBI:57692"/>
    </cofactor>
</comment>
<protein>
    <submittedName>
        <fullName evidence="6">2-polyprenyl-6-methoxyphenol hydroxylase-like FAD-dependent oxidoreductase</fullName>
    </submittedName>
</protein>
<evidence type="ECO:0000313" key="7">
    <source>
        <dbReference type="Proteomes" id="UP001230328"/>
    </source>
</evidence>
<evidence type="ECO:0000256" key="2">
    <source>
        <dbReference type="ARBA" id="ARBA00022630"/>
    </source>
</evidence>
<sequence>MSRSPRCRPAPAGSTPRGRRPTYRTGRVLLAGDAAHVYAPVGGQGLNVGFVDAANLGWKLAAVV</sequence>
<dbReference type="Pfam" id="PF01494">
    <property type="entry name" value="FAD_binding_3"/>
    <property type="match status" value="1"/>
</dbReference>
<comment type="caution">
    <text evidence="6">The sequence shown here is derived from an EMBL/GenBank/DDBJ whole genome shotgun (WGS) entry which is preliminary data.</text>
</comment>
<evidence type="ECO:0000256" key="3">
    <source>
        <dbReference type="ARBA" id="ARBA00022827"/>
    </source>
</evidence>
<evidence type="ECO:0000313" key="6">
    <source>
        <dbReference type="EMBL" id="MDQ1033063.1"/>
    </source>
</evidence>
<dbReference type="Gene3D" id="3.50.50.60">
    <property type="entry name" value="FAD/NAD(P)-binding domain"/>
    <property type="match status" value="1"/>
</dbReference>
<evidence type="ECO:0000259" key="5">
    <source>
        <dbReference type="Pfam" id="PF01494"/>
    </source>
</evidence>
<dbReference type="InterPro" id="IPR050641">
    <property type="entry name" value="RIFMO-like"/>
</dbReference>
<name>A0ABU0TB78_9ACTN</name>
<dbReference type="Proteomes" id="UP001230328">
    <property type="component" value="Unassembled WGS sequence"/>
</dbReference>
<keyword evidence="3" id="KW-0274">FAD</keyword>